<evidence type="ECO:0000313" key="2">
    <source>
        <dbReference type="EMBL" id="KAF2499426.1"/>
    </source>
</evidence>
<feature type="region of interest" description="Disordered" evidence="1">
    <location>
        <begin position="431"/>
        <end position="451"/>
    </location>
</feature>
<feature type="compositionally biased region" description="Basic and acidic residues" evidence="1">
    <location>
        <begin position="735"/>
        <end position="747"/>
    </location>
</feature>
<feature type="region of interest" description="Disordered" evidence="1">
    <location>
        <begin position="818"/>
        <end position="843"/>
    </location>
</feature>
<feature type="region of interest" description="Disordered" evidence="1">
    <location>
        <begin position="485"/>
        <end position="507"/>
    </location>
</feature>
<dbReference type="OrthoDB" id="5341904at2759"/>
<feature type="region of interest" description="Disordered" evidence="1">
    <location>
        <begin position="876"/>
        <end position="896"/>
    </location>
</feature>
<feature type="compositionally biased region" description="Basic residues" evidence="1">
    <location>
        <begin position="617"/>
        <end position="627"/>
    </location>
</feature>
<accession>A0A6A6R4N4</accession>
<feature type="region of interest" description="Disordered" evidence="1">
    <location>
        <begin position="101"/>
        <end position="128"/>
    </location>
</feature>
<keyword evidence="3" id="KW-1185">Reference proteome</keyword>
<evidence type="ECO:0000256" key="1">
    <source>
        <dbReference type="SAM" id="MobiDB-lite"/>
    </source>
</evidence>
<feature type="region of interest" description="Disordered" evidence="1">
    <location>
        <begin position="351"/>
        <end position="408"/>
    </location>
</feature>
<organism evidence="2 3">
    <name type="scientific">Lophium mytilinum</name>
    <dbReference type="NCBI Taxonomy" id="390894"/>
    <lineage>
        <taxon>Eukaryota</taxon>
        <taxon>Fungi</taxon>
        <taxon>Dikarya</taxon>
        <taxon>Ascomycota</taxon>
        <taxon>Pezizomycotina</taxon>
        <taxon>Dothideomycetes</taxon>
        <taxon>Pleosporomycetidae</taxon>
        <taxon>Mytilinidiales</taxon>
        <taxon>Mytilinidiaceae</taxon>
        <taxon>Lophium</taxon>
    </lineage>
</organism>
<feature type="compositionally biased region" description="Basic and acidic residues" evidence="1">
    <location>
        <begin position="819"/>
        <end position="840"/>
    </location>
</feature>
<feature type="region of interest" description="Disordered" evidence="1">
    <location>
        <begin position="1"/>
        <end position="61"/>
    </location>
</feature>
<feature type="compositionally biased region" description="Basic and acidic residues" evidence="1">
    <location>
        <begin position="938"/>
        <end position="948"/>
    </location>
</feature>
<evidence type="ECO:0000313" key="3">
    <source>
        <dbReference type="Proteomes" id="UP000799750"/>
    </source>
</evidence>
<dbReference type="AlphaFoldDB" id="A0A6A6R4N4"/>
<feature type="compositionally biased region" description="Polar residues" evidence="1">
    <location>
        <begin position="101"/>
        <end position="116"/>
    </location>
</feature>
<feature type="compositionally biased region" description="Low complexity" evidence="1">
    <location>
        <begin position="973"/>
        <end position="983"/>
    </location>
</feature>
<feature type="compositionally biased region" description="Polar residues" evidence="1">
    <location>
        <begin position="876"/>
        <end position="891"/>
    </location>
</feature>
<feature type="region of interest" description="Disordered" evidence="1">
    <location>
        <begin position="173"/>
        <end position="192"/>
    </location>
</feature>
<feature type="region of interest" description="Disordered" evidence="1">
    <location>
        <begin position="938"/>
        <end position="983"/>
    </location>
</feature>
<feature type="compositionally biased region" description="Basic and acidic residues" evidence="1">
    <location>
        <begin position="431"/>
        <end position="442"/>
    </location>
</feature>
<reference evidence="2" key="1">
    <citation type="journal article" date="2020" name="Stud. Mycol.">
        <title>101 Dothideomycetes genomes: a test case for predicting lifestyles and emergence of pathogens.</title>
        <authorList>
            <person name="Haridas S."/>
            <person name="Albert R."/>
            <person name="Binder M."/>
            <person name="Bloem J."/>
            <person name="Labutti K."/>
            <person name="Salamov A."/>
            <person name="Andreopoulos B."/>
            <person name="Baker S."/>
            <person name="Barry K."/>
            <person name="Bills G."/>
            <person name="Bluhm B."/>
            <person name="Cannon C."/>
            <person name="Castanera R."/>
            <person name="Culley D."/>
            <person name="Daum C."/>
            <person name="Ezra D."/>
            <person name="Gonzalez J."/>
            <person name="Henrissat B."/>
            <person name="Kuo A."/>
            <person name="Liang C."/>
            <person name="Lipzen A."/>
            <person name="Lutzoni F."/>
            <person name="Magnuson J."/>
            <person name="Mondo S."/>
            <person name="Nolan M."/>
            <person name="Ohm R."/>
            <person name="Pangilinan J."/>
            <person name="Park H.-J."/>
            <person name="Ramirez L."/>
            <person name="Alfaro M."/>
            <person name="Sun H."/>
            <person name="Tritt A."/>
            <person name="Yoshinaga Y."/>
            <person name="Zwiers L.-H."/>
            <person name="Turgeon B."/>
            <person name="Goodwin S."/>
            <person name="Spatafora J."/>
            <person name="Crous P."/>
            <person name="Grigoriev I."/>
        </authorList>
    </citation>
    <scope>NUCLEOTIDE SEQUENCE</scope>
    <source>
        <strain evidence="2">CBS 269.34</strain>
    </source>
</reference>
<sequence>MGNTQSAPQHNRLVKPKTNSNSPFSSPTIPSPGSVPTKYSDLHLDTVIRSPTGDFRSRNDTRHQLRAQLTSPMDGDCSQESDEDDSLGELATHVRDRLQSLSRSNSVASQLPSSQASTTKLSSLSGSKLSLVSDTRPVDLEAAISILQELRKNASPDDLAALREALQPVNSAEPVPVSSRCPTTRKPVGGKPCQSLIRRRSLATPGLATRGSPTDVLRKPVENLEAQIDQRSEHEWRVDKMMGHSPLTRLAALDAAREGQDSSTPRCQTPGDMAYSHLGALKLGSLTITNGAASPAPSVRSNMMDRRKSTPDMNQEEDYFTASEGSSSPLAALQHHRGNRMHFRVQSSVLPMPSPLSREAHISGGSQKADPAPRSGSPLKREAILNISKNRGHQHERGRSTDHVKNKSAPSIAQEYMDELATSPFAAQDEFSERFDEPRESLDSGFAEKSPEDAWTYRQEAFRMLDGTMFEDSIPRVDSVLEATRQKRADRPSHTKADSGYSSGASLRAMEPNTRVGDCTVPSLPQLAVLADGQKRSGFHAEDPRNLQKSDQTPSLSAAAKPLPAPPEKQDVRPKPSRLSLSKSWKRASSGATPTVSAPHTPSSIVSSESADGKKSAMSKRLQKRRPSAPAVPQVQACEPVKEGTIPTIPDNVRTHFTRRLSEAPGMDHLTQTFASPSTTKPEEVSMEAPVVSEPVRFPSPADDEPRQKKHHHRSQSARPPTPPPHRQRRSLSLFRKEKPDVDRSESGADSELELLGIADFGTVAQSLGSSPYDIAASLLRKQPVASPTHPHQMGAVFPRAKPVVNMDASTAVQVAKMRSRDRAAPDAHTHRPRSYHEYNLEAGEATVARRVSSQGRTAVPPMPHMDSNRLSLVRASTSRTGHQASDSTSARPKLITRETSVSALIEKFNEAPAKETSPDWDAPSQLWRQRRKSIGEGLRRQHGDNSHKHSKSHAGLPITRPTPPPTSPAAPEPTNSDGGMFDRYGGGLGYGYEHGFGVGGSAGTRHLRSGASRKSMHFSNEFGIDLSDVPVILQRAR</sequence>
<feature type="compositionally biased region" description="Pro residues" evidence="1">
    <location>
        <begin position="961"/>
        <end position="972"/>
    </location>
</feature>
<feature type="compositionally biased region" description="Low complexity" evidence="1">
    <location>
        <begin position="117"/>
        <end position="128"/>
    </location>
</feature>
<gene>
    <name evidence="2" type="ORF">BU16DRAFT_578998</name>
</gene>
<feature type="compositionally biased region" description="Polar residues" evidence="1">
    <location>
        <begin position="17"/>
        <end position="28"/>
    </location>
</feature>
<name>A0A6A6R4N4_9PEZI</name>
<feature type="compositionally biased region" description="Polar residues" evidence="1">
    <location>
        <begin position="590"/>
        <end position="610"/>
    </location>
</feature>
<protein>
    <submittedName>
        <fullName evidence="2">Uncharacterized protein</fullName>
    </submittedName>
</protein>
<feature type="compositionally biased region" description="Basic and acidic residues" evidence="1">
    <location>
        <begin position="538"/>
        <end position="548"/>
    </location>
</feature>
<feature type="compositionally biased region" description="Basic and acidic residues" evidence="1">
    <location>
        <begin position="485"/>
        <end position="497"/>
    </location>
</feature>
<feature type="compositionally biased region" description="Basic and acidic residues" evidence="1">
    <location>
        <begin position="393"/>
        <end position="405"/>
    </location>
</feature>
<dbReference type="EMBL" id="MU004184">
    <property type="protein sequence ID" value="KAF2499426.1"/>
    <property type="molecule type" value="Genomic_DNA"/>
</dbReference>
<feature type="region of interest" description="Disordered" evidence="1">
    <location>
        <begin position="292"/>
        <end position="311"/>
    </location>
</feature>
<feature type="region of interest" description="Disordered" evidence="1">
    <location>
        <begin position="538"/>
        <end position="749"/>
    </location>
</feature>
<proteinExistence type="predicted"/>
<dbReference type="Proteomes" id="UP000799750">
    <property type="component" value="Unassembled WGS sequence"/>
</dbReference>
<feature type="compositionally biased region" description="Polar residues" evidence="1">
    <location>
        <begin position="670"/>
        <end position="680"/>
    </location>
</feature>